<reference evidence="3" key="1">
    <citation type="submission" date="2018-09" db="EMBL/GenBank/DDBJ databases">
        <authorList>
            <person name="Livingstone P.G."/>
            <person name="Whitworth D.E."/>
        </authorList>
    </citation>
    <scope>NUCLEOTIDE SEQUENCE [LARGE SCALE GENOMIC DNA]</scope>
    <source>
        <strain evidence="3">CA054A</strain>
    </source>
</reference>
<organism evidence="2 3">
    <name type="scientific">Corallococcus terminator</name>
    <dbReference type="NCBI Taxonomy" id="2316733"/>
    <lineage>
        <taxon>Bacteria</taxon>
        <taxon>Pseudomonadati</taxon>
        <taxon>Myxococcota</taxon>
        <taxon>Myxococcia</taxon>
        <taxon>Myxococcales</taxon>
        <taxon>Cystobacterineae</taxon>
        <taxon>Myxococcaceae</taxon>
        <taxon>Corallococcus</taxon>
    </lineage>
</organism>
<protein>
    <recommendedName>
        <fullName evidence="4">Secreted protein</fullName>
    </recommendedName>
</protein>
<feature type="signal peptide" evidence="1">
    <location>
        <begin position="1"/>
        <end position="23"/>
    </location>
</feature>
<dbReference type="Proteomes" id="UP000268094">
    <property type="component" value="Unassembled WGS sequence"/>
</dbReference>
<feature type="chain" id="PRO_5017334408" description="Secreted protein" evidence="1">
    <location>
        <begin position="24"/>
        <end position="158"/>
    </location>
</feature>
<accession>A0A3A8JKJ0</accession>
<dbReference type="AlphaFoldDB" id="A0A3A8JKJ0"/>
<dbReference type="OrthoDB" id="5518734at2"/>
<proteinExistence type="predicted"/>
<evidence type="ECO:0008006" key="4">
    <source>
        <dbReference type="Google" id="ProtNLM"/>
    </source>
</evidence>
<keyword evidence="3" id="KW-1185">Reference proteome</keyword>
<comment type="caution">
    <text evidence="2">The sequence shown here is derived from an EMBL/GenBank/DDBJ whole genome shotgun (WGS) entry which is preliminary data.</text>
</comment>
<evidence type="ECO:0000256" key="1">
    <source>
        <dbReference type="SAM" id="SignalP"/>
    </source>
</evidence>
<gene>
    <name evidence="2" type="ORF">D7V88_04965</name>
</gene>
<dbReference type="EMBL" id="RAVZ01000019">
    <property type="protein sequence ID" value="RKG92814.1"/>
    <property type="molecule type" value="Genomic_DNA"/>
</dbReference>
<evidence type="ECO:0000313" key="3">
    <source>
        <dbReference type="Proteomes" id="UP000268094"/>
    </source>
</evidence>
<keyword evidence="1" id="KW-0732">Signal</keyword>
<dbReference type="RefSeq" id="WP_120539437.1">
    <property type="nucleotide sequence ID" value="NZ_RAVZ01000019.1"/>
</dbReference>
<name>A0A3A8JKJ0_9BACT</name>
<dbReference type="PROSITE" id="PS51257">
    <property type="entry name" value="PROKAR_LIPOPROTEIN"/>
    <property type="match status" value="1"/>
</dbReference>
<evidence type="ECO:0000313" key="2">
    <source>
        <dbReference type="EMBL" id="RKG92814.1"/>
    </source>
</evidence>
<sequence>MVKLLIPLYSLAFLACANPPTLADFFQKPDRVEVYRARIDPTPDTPPTEDTRPRVGMAVFTVKGQDLTPEELKELAASWTSPENTPKKGRMMCTFNPDMALRFWRGDTWVDVVVCFGCGEQNFYDAKKQSLAAGRLTNFALLHRIADKNKFPRKKDDF</sequence>